<gene>
    <name evidence="7" type="ORF">DL240_08445</name>
</gene>
<evidence type="ECO:0008006" key="9">
    <source>
        <dbReference type="Google" id="ProtNLM"/>
    </source>
</evidence>
<organism evidence="7 8">
    <name type="scientific">Lujinxingia litoralis</name>
    <dbReference type="NCBI Taxonomy" id="2211119"/>
    <lineage>
        <taxon>Bacteria</taxon>
        <taxon>Deltaproteobacteria</taxon>
        <taxon>Bradymonadales</taxon>
        <taxon>Lujinxingiaceae</taxon>
        <taxon>Lujinxingia</taxon>
    </lineage>
</organism>
<dbReference type="GO" id="GO:0016614">
    <property type="term" value="F:oxidoreductase activity, acting on CH-OH group of donors"/>
    <property type="evidence" value="ECO:0007669"/>
    <property type="project" value="InterPro"/>
</dbReference>
<dbReference type="AlphaFoldDB" id="A0A328C5Q3"/>
<name>A0A328C5Q3_9DELT</name>
<keyword evidence="8" id="KW-1185">Reference proteome</keyword>
<comment type="similarity">
    <text evidence="1">Belongs to the GMC oxidoreductase family.</text>
</comment>
<dbReference type="PANTHER" id="PTHR46056:SF12">
    <property type="entry name" value="LONG-CHAIN-ALCOHOL OXIDASE"/>
    <property type="match status" value="1"/>
</dbReference>
<dbReference type="SUPFAM" id="SSF51905">
    <property type="entry name" value="FAD/NAD(P)-binding domain"/>
    <property type="match status" value="1"/>
</dbReference>
<evidence type="ECO:0000259" key="6">
    <source>
        <dbReference type="Pfam" id="PF05199"/>
    </source>
</evidence>
<accession>A0A328C5Q3</accession>
<feature type="domain" description="Glucose-methanol-choline oxidoreductase C-terminal" evidence="6">
    <location>
        <begin position="380"/>
        <end position="506"/>
    </location>
</feature>
<dbReference type="InterPro" id="IPR036188">
    <property type="entry name" value="FAD/NAD-bd_sf"/>
</dbReference>
<keyword evidence="2" id="KW-0285">Flavoprotein</keyword>
<reference evidence="7 8" key="1">
    <citation type="submission" date="2018-05" db="EMBL/GenBank/DDBJ databases">
        <title>Lujinxingia marina gen. nov. sp. nov., a new facultative anaerobic member of the class Deltaproteobacteria, and proposal of Lujinxingaceae fam. nov.</title>
        <authorList>
            <person name="Li C.-M."/>
        </authorList>
    </citation>
    <scope>NUCLEOTIDE SEQUENCE [LARGE SCALE GENOMIC DNA]</scope>
    <source>
        <strain evidence="7 8">B210</strain>
    </source>
</reference>
<dbReference type="InterPro" id="IPR007867">
    <property type="entry name" value="GMC_OxRtase_C"/>
</dbReference>
<evidence type="ECO:0000259" key="5">
    <source>
        <dbReference type="Pfam" id="PF00732"/>
    </source>
</evidence>
<dbReference type="OrthoDB" id="337582at2"/>
<evidence type="ECO:0000256" key="2">
    <source>
        <dbReference type="ARBA" id="ARBA00022630"/>
    </source>
</evidence>
<dbReference type="Proteomes" id="UP000249169">
    <property type="component" value="Unassembled WGS sequence"/>
</dbReference>
<evidence type="ECO:0000313" key="8">
    <source>
        <dbReference type="Proteomes" id="UP000249169"/>
    </source>
</evidence>
<evidence type="ECO:0000256" key="4">
    <source>
        <dbReference type="ARBA" id="ARBA00023002"/>
    </source>
</evidence>
<dbReference type="PANTHER" id="PTHR46056">
    <property type="entry name" value="LONG-CHAIN-ALCOHOL OXIDASE"/>
    <property type="match status" value="1"/>
</dbReference>
<dbReference type="GO" id="GO:0050660">
    <property type="term" value="F:flavin adenine dinucleotide binding"/>
    <property type="evidence" value="ECO:0007669"/>
    <property type="project" value="InterPro"/>
</dbReference>
<protein>
    <recommendedName>
        <fullName evidence="9">GMC family oxidoreductase</fullName>
    </recommendedName>
</protein>
<dbReference type="EMBL" id="QHKO01000003">
    <property type="protein sequence ID" value="RAL22911.1"/>
    <property type="molecule type" value="Genomic_DNA"/>
</dbReference>
<proteinExistence type="inferred from homology"/>
<dbReference type="RefSeq" id="WP_111729439.1">
    <property type="nucleotide sequence ID" value="NZ_QHKO01000003.1"/>
</dbReference>
<dbReference type="Pfam" id="PF00732">
    <property type="entry name" value="GMC_oxred_N"/>
    <property type="match status" value="1"/>
</dbReference>
<evidence type="ECO:0000256" key="1">
    <source>
        <dbReference type="ARBA" id="ARBA00010790"/>
    </source>
</evidence>
<evidence type="ECO:0000256" key="3">
    <source>
        <dbReference type="ARBA" id="ARBA00022827"/>
    </source>
</evidence>
<dbReference type="InterPro" id="IPR000172">
    <property type="entry name" value="GMC_OxRdtase_N"/>
</dbReference>
<keyword evidence="4" id="KW-0560">Oxidoreductase</keyword>
<evidence type="ECO:0000313" key="7">
    <source>
        <dbReference type="EMBL" id="RAL22911.1"/>
    </source>
</evidence>
<feature type="domain" description="Glucose-methanol-choline oxidoreductase N-terminal" evidence="5">
    <location>
        <begin position="78"/>
        <end position="292"/>
    </location>
</feature>
<dbReference type="Gene3D" id="3.50.50.60">
    <property type="entry name" value="FAD/NAD(P)-binding domain"/>
    <property type="match status" value="2"/>
</dbReference>
<sequence length="520" mass="55915">MSELRHPQHDLPEGMRSATASDEAIRLSADVVVVGLGAGGCMAFHDLARAGVDVIAVELGGYFPPEAMRCREELMIPQLFMEGASRATVDQAITVMQGRGVGGSTLHNTNLCKRLPDEILEIWKEQGVEDLDESLRRDFETVEELLGVHRVPADRVNANNQALLRGARALNYRHGILAHNRQGCQQSGMCELGCPNNGKQNAAKVLVPPALKAGGRALIHARVDRLLTRGSRMCGVAGHAVDPRTGTELHPFEVRAQRVVLGASATNSASLVIRSGLKDPQGLAGRRLHIHPGAFVMGVFDERVDGWKGVPQSAECTQFLQFGQGARERVWLVSGFAHPGAAAGLMPGFGASHAAMMRSYPHVAAIIAMVHDHYSGQVRPRDGERVGIHYRPDRGELEQIALGLREAARILFAAGARQVILPTSPPRVLDSPASLDELSATELGPFNPSLVAVHPMSTLWMGQDPASSVTTSHGAYHHVRGLFVADGSLFPTSIGGPPQIPIYAFGRRVARAVRESLPAR</sequence>
<dbReference type="Pfam" id="PF05199">
    <property type="entry name" value="GMC_oxred_C"/>
    <property type="match status" value="1"/>
</dbReference>
<keyword evidence="3" id="KW-0274">FAD</keyword>
<comment type="caution">
    <text evidence="7">The sequence shown here is derived from an EMBL/GenBank/DDBJ whole genome shotgun (WGS) entry which is preliminary data.</text>
</comment>